<gene>
    <name evidence="1" type="ORF">CEURO_LOCUS18500</name>
</gene>
<protein>
    <submittedName>
        <fullName evidence="1">Uncharacterized protein</fullName>
    </submittedName>
</protein>
<dbReference type="Proteomes" id="UP001152484">
    <property type="component" value="Unassembled WGS sequence"/>
</dbReference>
<dbReference type="Gene3D" id="3.40.30.10">
    <property type="entry name" value="Glutaredoxin"/>
    <property type="match status" value="1"/>
</dbReference>
<keyword evidence="2" id="KW-1185">Reference proteome</keyword>
<reference evidence="1" key="1">
    <citation type="submission" date="2022-07" db="EMBL/GenBank/DDBJ databases">
        <authorList>
            <person name="Macas J."/>
            <person name="Novak P."/>
            <person name="Neumann P."/>
        </authorList>
    </citation>
    <scope>NUCLEOTIDE SEQUENCE</scope>
</reference>
<dbReference type="OrthoDB" id="10263751at2759"/>
<evidence type="ECO:0000313" key="2">
    <source>
        <dbReference type="Proteomes" id="UP001152484"/>
    </source>
</evidence>
<accession>A0A9P1EK04</accession>
<organism evidence="1 2">
    <name type="scientific">Cuscuta europaea</name>
    <name type="common">European dodder</name>
    <dbReference type="NCBI Taxonomy" id="41803"/>
    <lineage>
        <taxon>Eukaryota</taxon>
        <taxon>Viridiplantae</taxon>
        <taxon>Streptophyta</taxon>
        <taxon>Embryophyta</taxon>
        <taxon>Tracheophyta</taxon>
        <taxon>Spermatophyta</taxon>
        <taxon>Magnoliopsida</taxon>
        <taxon>eudicotyledons</taxon>
        <taxon>Gunneridae</taxon>
        <taxon>Pentapetalae</taxon>
        <taxon>asterids</taxon>
        <taxon>lamiids</taxon>
        <taxon>Solanales</taxon>
        <taxon>Convolvulaceae</taxon>
        <taxon>Cuscuteae</taxon>
        <taxon>Cuscuta</taxon>
        <taxon>Cuscuta subgen. Cuscuta</taxon>
    </lineage>
</organism>
<evidence type="ECO:0000313" key="1">
    <source>
        <dbReference type="EMBL" id="CAH9109617.1"/>
    </source>
</evidence>
<dbReference type="AlphaFoldDB" id="A0A9P1EK04"/>
<dbReference type="EMBL" id="CAMAPE010000053">
    <property type="protein sequence ID" value="CAH9109617.1"/>
    <property type="molecule type" value="Genomic_DNA"/>
</dbReference>
<name>A0A9P1EK04_CUSEU</name>
<sequence>MALRVQVDRAGLNPVMLNSSRLTTNKFVACGVVGGHGCSPIPSKCGGRLSLKVNANSESTSASTSALGKVTEVNKDTFWPIVEAAGDKPVVVDMYTQWLVLAKLWLPNLKKCL</sequence>
<comment type="caution">
    <text evidence="1">The sequence shown here is derived from an EMBL/GenBank/DDBJ whole genome shotgun (WGS) entry which is preliminary data.</text>
</comment>
<proteinExistence type="predicted"/>